<dbReference type="VEuPathDB" id="PlasmoDB:PRELSG_1411900"/>
<dbReference type="RefSeq" id="XP_028534910.1">
    <property type="nucleotide sequence ID" value="XM_028679170.1"/>
</dbReference>
<dbReference type="AlphaFoldDB" id="A0A1J1HBD1"/>
<feature type="transmembrane region" description="Helical" evidence="2">
    <location>
        <begin position="714"/>
        <end position="732"/>
    </location>
</feature>
<gene>
    <name evidence="3" type="ORF">PRELSG_1411900</name>
</gene>
<keyword evidence="4" id="KW-1185">Reference proteome</keyword>
<keyword evidence="2" id="KW-1133">Transmembrane helix</keyword>
<dbReference type="KEGG" id="prel:PRELSG_1411900"/>
<evidence type="ECO:0000256" key="1">
    <source>
        <dbReference type="SAM" id="MobiDB-lite"/>
    </source>
</evidence>
<feature type="transmembrane region" description="Helical" evidence="2">
    <location>
        <begin position="854"/>
        <end position="876"/>
    </location>
</feature>
<feature type="compositionally biased region" description="Polar residues" evidence="1">
    <location>
        <begin position="74"/>
        <end position="91"/>
    </location>
</feature>
<proteinExistence type="predicted"/>
<protein>
    <submittedName>
        <fullName evidence="3">Uncharacterized protein</fullName>
    </submittedName>
</protein>
<accession>A0A1J1HBD1</accession>
<dbReference type="EMBL" id="LN835309">
    <property type="protein sequence ID" value="CRH02390.1"/>
    <property type="molecule type" value="Genomic_DNA"/>
</dbReference>
<keyword evidence="2" id="KW-0812">Transmembrane</keyword>
<evidence type="ECO:0000313" key="3">
    <source>
        <dbReference type="EMBL" id="CRH02390.1"/>
    </source>
</evidence>
<dbReference type="OrthoDB" id="372061at2759"/>
<keyword evidence="2" id="KW-0472">Membrane</keyword>
<dbReference type="GeneID" id="39738550"/>
<dbReference type="Proteomes" id="UP000220158">
    <property type="component" value="Chromosome 14"/>
</dbReference>
<evidence type="ECO:0000256" key="2">
    <source>
        <dbReference type="SAM" id="Phobius"/>
    </source>
</evidence>
<dbReference type="OMA" id="YFEEYFI"/>
<evidence type="ECO:0000313" key="4">
    <source>
        <dbReference type="Proteomes" id="UP000220158"/>
    </source>
</evidence>
<feature type="region of interest" description="Disordered" evidence="1">
    <location>
        <begin position="67"/>
        <end position="98"/>
    </location>
</feature>
<sequence>MISSRNFFVKLERKLTLFQRVKRFKKLEIEKNDSYEVKNISKTNDHKSYISSAKISKNNLKVNINTKNKRDNKLGNSNSNYLDKQNAKRNYTNNLSSSKLTKTSSEILGKRDNPHNKLNDNINNTYNKNHIRINNNNTNSNINNTNLYINKLHDYLSVAHKSESDKIRINKILNKLKNDNLTIIIILNVLKDLCNLLLKKSSINIDDLIVVDYLNNKNPLKKLKNYFEEYFVHIENYLKSYICFINEENIFDLFKYFYYLNYSLDLKTIEILMERLYLCIDKLDNLKTVQIYYIVQSFYKHFYLKEIDNYFTLVVNEKLKRSYRESDFLNSFILSVNRENSNLKSNQNKNEEYKCTFNSLFNLNSNNFTCDTEHKENSYENVSSEYRNWDNYNEINKISNENPVLNLNNKNDSIFLNTYKNNDEININAITNKEQNTSYVPLKQLENLKNNDKVNIVENNEITLIFKYIQNFHDKMNFFYYYNIINFIKKNINNFSIDSLLLILNIYINNTNEILNKQILNVLYYNIDNMTENNLILLTKYFSQAKNLLIINKEDDIDEIAFINKILHKIKIDKELIIPDNLATIFLNLNETVNKILNSKDIIKKQYSSVFNNTRKKSNNQDDFFNENGYNYENCIIETFNEGKKSSSIHNYTTTNNNNYDETIHINEMNDNKSVQREENNSDKSKNEKNDQIINYDNLKTHFMNEIIKFCDDYISNISSFTSIFNLYLIYIKNEGIKNKTISVFEQKIKMNKNKITQQNISNIILSLSIYPYHTTQMFTYLENMINEKLMNITNNFNSTYDINEKNIDENFLNVDANYLTDISLALGISGRKNLKIWKFIDVHKIILTCNKKLLLYLSYSFLLTNYFCSLSWFFIIKRIVEDIKVFNKKQCELLYEILKCSVLFNYVDLNNFTNNNLEVNSSIKKLSNNNNNKNEANNFLKNFHYLLNTSYYHYKVKLINNQYNSKVPYEEIFNYLKLNYEKNVEFKQLYIIPYLLKDYNVIIDPLPSTPIHKSSGFIMGEIQLKHKVFQHDNYVVLSFYDGMWNKFIKLSEDDEKYIYDIKSLSEHFKTYIESHIKIEINKNNTNNTTPNEIKQKSPVNYLKYKRSNLPSELNSKYLINKTNNINNYQDQNKYLKIKTKTNKK</sequence>
<organism evidence="3 4">
    <name type="scientific">Plasmodium relictum</name>
    <dbReference type="NCBI Taxonomy" id="85471"/>
    <lineage>
        <taxon>Eukaryota</taxon>
        <taxon>Sar</taxon>
        <taxon>Alveolata</taxon>
        <taxon>Apicomplexa</taxon>
        <taxon>Aconoidasida</taxon>
        <taxon>Haemosporida</taxon>
        <taxon>Plasmodiidae</taxon>
        <taxon>Plasmodium</taxon>
        <taxon>Plasmodium (Haemamoeba)</taxon>
    </lineage>
</organism>
<name>A0A1J1HBD1_PLARL</name>
<feature type="region of interest" description="Disordered" evidence="1">
    <location>
        <begin position="670"/>
        <end position="689"/>
    </location>
</feature>
<reference evidence="3 4" key="1">
    <citation type="submission" date="2015-04" db="EMBL/GenBank/DDBJ databases">
        <authorList>
            <consortium name="Pathogen Informatics"/>
        </authorList>
    </citation>
    <scope>NUCLEOTIDE SEQUENCE [LARGE SCALE GENOMIC DNA]</scope>
    <source>
        <strain evidence="3 4">SGS1</strain>
    </source>
</reference>